<organism evidence="1 2">
    <name type="scientific">Cupriavidus taiwanensis</name>
    <dbReference type="NCBI Taxonomy" id="164546"/>
    <lineage>
        <taxon>Bacteria</taxon>
        <taxon>Pseudomonadati</taxon>
        <taxon>Pseudomonadota</taxon>
        <taxon>Betaproteobacteria</taxon>
        <taxon>Burkholderiales</taxon>
        <taxon>Burkholderiaceae</taxon>
        <taxon>Cupriavidus</taxon>
    </lineage>
</organism>
<sequence length="29" mass="3301">MCDTSKFEFIDWFKVCHFCALKCGVSVVG</sequence>
<proteinExistence type="predicted"/>
<comment type="caution">
    <text evidence="1">The sequence shown here is derived from an EMBL/GenBank/DDBJ whole genome shotgun (WGS) entry which is preliminary data.</text>
</comment>
<accession>A0A975WNC8</accession>
<evidence type="ECO:0000313" key="2">
    <source>
        <dbReference type="Proteomes" id="UP000256297"/>
    </source>
</evidence>
<dbReference type="Proteomes" id="UP000256297">
    <property type="component" value="Chromosome CBM2589_b"/>
</dbReference>
<name>A0A975WNC8_9BURK</name>
<evidence type="ECO:0000313" key="1">
    <source>
        <dbReference type="EMBL" id="SOY39727.1"/>
    </source>
</evidence>
<protein>
    <submittedName>
        <fullName evidence="1">Uncharacterized protein</fullName>
    </submittedName>
</protein>
<dbReference type="EMBL" id="OFSP01000001">
    <property type="protein sequence ID" value="SOY39727.1"/>
    <property type="molecule type" value="Genomic_DNA"/>
</dbReference>
<dbReference type="AlphaFoldDB" id="A0A975WNC8"/>
<gene>
    <name evidence="1" type="ORF">CBM2589_B10040</name>
</gene>
<reference evidence="1 2" key="1">
    <citation type="submission" date="2018-01" db="EMBL/GenBank/DDBJ databases">
        <authorList>
            <person name="Clerissi C."/>
        </authorList>
    </citation>
    <scope>NUCLEOTIDE SEQUENCE [LARGE SCALE GENOMIC DNA]</scope>
    <source>
        <strain evidence="1">Cupriavidus taiwanensis STM 3521</strain>
    </source>
</reference>